<evidence type="ECO:0000256" key="2">
    <source>
        <dbReference type="ARBA" id="ARBA00022691"/>
    </source>
</evidence>
<sequence>ACNLKCVYCFADGGAYGGKAVQMRPEVARQAVDWVLEQCRFVGRSHINFFGGEPLLNFPLIKEVVRYARERGETLGVQVTFGITTNGVLLTDEVIRFMAEEDVHVMISIDGPKQDEQGLRLFHDGGSSYGVVSENAKRMIAARPENVTLRATLTSCNMDLAGTAKDLSELGEARQVLVGTLNETPDKPWAIRAEHLPAMRRHLREMRDYCVERLVSEECPPNLGKFEDMARQLLKRSRAHFGCSGGRKMLSISVDGSIHFCSSLVGREEFRLGDVFSGLDSEKQQGLKEQLYIGNRAACQSCWARNLCGGGCAHDAVLATGDPFTPNPVSCDLRRHSYELAMGMCVSLQERAEGLAERRYLYDVVSAAEAEVA</sequence>
<dbReference type="InterPro" id="IPR023867">
    <property type="entry name" value="Sulphatase_maturase_rSAM"/>
</dbReference>
<dbReference type="SFLD" id="SFLDS00029">
    <property type="entry name" value="Radical_SAM"/>
    <property type="match status" value="1"/>
</dbReference>
<dbReference type="GO" id="GO:0046872">
    <property type="term" value="F:metal ion binding"/>
    <property type="evidence" value="ECO:0007669"/>
    <property type="project" value="UniProtKB-KW"/>
</dbReference>
<feature type="domain" description="Radical SAM core" evidence="6">
    <location>
        <begin position="1"/>
        <end position="213"/>
    </location>
</feature>
<dbReference type="PROSITE" id="PS51918">
    <property type="entry name" value="RADICAL_SAM"/>
    <property type="match status" value="1"/>
</dbReference>
<dbReference type="CDD" id="cd01335">
    <property type="entry name" value="Radical_SAM"/>
    <property type="match status" value="1"/>
</dbReference>
<dbReference type="InterPro" id="IPR007197">
    <property type="entry name" value="rSAM"/>
</dbReference>
<gene>
    <name evidence="7" type="ORF">A3F84_05740</name>
</gene>
<name>A0A1F6C7M4_HANXR</name>
<dbReference type="SUPFAM" id="SSF102114">
    <property type="entry name" value="Radical SAM enzymes"/>
    <property type="match status" value="1"/>
</dbReference>
<evidence type="ECO:0000256" key="3">
    <source>
        <dbReference type="ARBA" id="ARBA00022723"/>
    </source>
</evidence>
<dbReference type="AlphaFoldDB" id="A0A1F6C7M4"/>
<dbReference type="PANTHER" id="PTHR43273">
    <property type="entry name" value="ANAEROBIC SULFATASE-MATURATING ENZYME HOMOLOG ASLB-RELATED"/>
    <property type="match status" value="1"/>
</dbReference>
<keyword evidence="5" id="KW-0411">Iron-sulfur</keyword>
<comment type="cofactor">
    <cofactor evidence="1">
        <name>[4Fe-4S] cluster</name>
        <dbReference type="ChEBI" id="CHEBI:49883"/>
    </cofactor>
</comment>
<comment type="caution">
    <text evidence="7">The sequence shown here is derived from an EMBL/GenBank/DDBJ whole genome shotgun (WGS) entry which is preliminary data.</text>
</comment>
<dbReference type="InterPro" id="IPR023885">
    <property type="entry name" value="4Fe4S-binding_SPASM_dom"/>
</dbReference>
<evidence type="ECO:0000256" key="1">
    <source>
        <dbReference type="ARBA" id="ARBA00001966"/>
    </source>
</evidence>
<dbReference type="EMBL" id="MFKF01000391">
    <property type="protein sequence ID" value="OGG44937.1"/>
    <property type="molecule type" value="Genomic_DNA"/>
</dbReference>
<evidence type="ECO:0000256" key="5">
    <source>
        <dbReference type="ARBA" id="ARBA00023014"/>
    </source>
</evidence>
<dbReference type="NCBIfam" id="TIGR04085">
    <property type="entry name" value="rSAM_more_4Fe4S"/>
    <property type="match status" value="1"/>
</dbReference>
<evidence type="ECO:0000313" key="8">
    <source>
        <dbReference type="Proteomes" id="UP000178606"/>
    </source>
</evidence>
<dbReference type="SFLD" id="SFLDG01386">
    <property type="entry name" value="main_SPASM_domain-containing"/>
    <property type="match status" value="1"/>
</dbReference>
<dbReference type="Proteomes" id="UP000178606">
    <property type="component" value="Unassembled WGS sequence"/>
</dbReference>
<evidence type="ECO:0000313" key="7">
    <source>
        <dbReference type="EMBL" id="OGG44937.1"/>
    </source>
</evidence>
<dbReference type="SFLD" id="SFLDG01067">
    <property type="entry name" value="SPASM/twitch_domain_containing"/>
    <property type="match status" value="1"/>
</dbReference>
<dbReference type="Pfam" id="PF04055">
    <property type="entry name" value="Radical_SAM"/>
    <property type="match status" value="1"/>
</dbReference>
<evidence type="ECO:0000259" key="6">
    <source>
        <dbReference type="PROSITE" id="PS51918"/>
    </source>
</evidence>
<reference evidence="7 8" key="1">
    <citation type="journal article" date="2016" name="Nat. Commun.">
        <title>Thousands of microbial genomes shed light on interconnected biogeochemical processes in an aquifer system.</title>
        <authorList>
            <person name="Anantharaman K."/>
            <person name="Brown C.T."/>
            <person name="Hug L.A."/>
            <person name="Sharon I."/>
            <person name="Castelle C.J."/>
            <person name="Probst A.J."/>
            <person name="Thomas B.C."/>
            <person name="Singh A."/>
            <person name="Wilkins M.J."/>
            <person name="Karaoz U."/>
            <person name="Brodie E.L."/>
            <person name="Williams K.H."/>
            <person name="Hubbard S.S."/>
            <person name="Banfield J.F."/>
        </authorList>
    </citation>
    <scope>NUCLEOTIDE SEQUENCE [LARGE SCALE GENOMIC DNA]</scope>
    <source>
        <strain evidence="8">RIFCSPLOWO2_12_FULL_64_10</strain>
    </source>
</reference>
<dbReference type="Gene3D" id="3.20.20.70">
    <property type="entry name" value="Aldolase class I"/>
    <property type="match status" value="1"/>
</dbReference>
<organism evidence="7 8">
    <name type="scientific">Handelsmanbacteria sp. (strain RIFCSPLOWO2_12_FULL_64_10)</name>
    <dbReference type="NCBI Taxonomy" id="1817868"/>
    <lineage>
        <taxon>Bacteria</taxon>
        <taxon>Candidatus Handelsmaniibacteriota</taxon>
    </lineage>
</organism>
<accession>A0A1F6C7M4</accession>
<protein>
    <recommendedName>
        <fullName evidence="6">Radical SAM core domain-containing protein</fullName>
    </recommendedName>
</protein>
<proteinExistence type="predicted"/>
<keyword evidence="2" id="KW-0949">S-adenosyl-L-methionine</keyword>
<dbReference type="GO" id="GO:0016491">
    <property type="term" value="F:oxidoreductase activity"/>
    <property type="evidence" value="ECO:0007669"/>
    <property type="project" value="InterPro"/>
</dbReference>
<feature type="non-terminal residue" evidence="7">
    <location>
        <position position="1"/>
    </location>
</feature>
<dbReference type="InterPro" id="IPR013785">
    <property type="entry name" value="Aldolase_TIM"/>
</dbReference>
<keyword evidence="4" id="KW-0408">Iron</keyword>
<evidence type="ECO:0000256" key="4">
    <source>
        <dbReference type="ARBA" id="ARBA00023004"/>
    </source>
</evidence>
<dbReference type="InterPro" id="IPR058240">
    <property type="entry name" value="rSAM_sf"/>
</dbReference>
<dbReference type="PANTHER" id="PTHR43273:SF8">
    <property type="entry name" value="RADICAL SAM DOMAIN PROTEIN"/>
    <property type="match status" value="1"/>
</dbReference>
<keyword evidence="3" id="KW-0479">Metal-binding</keyword>
<dbReference type="SFLD" id="SFLDG01384">
    <property type="entry name" value="thioether_bond_formation_requi"/>
    <property type="match status" value="1"/>
</dbReference>
<dbReference type="GO" id="GO:0051536">
    <property type="term" value="F:iron-sulfur cluster binding"/>
    <property type="evidence" value="ECO:0007669"/>
    <property type="project" value="UniProtKB-KW"/>
</dbReference>